<sequence length="1253" mass="140629">MTLIQRPIPTRDIVVPNQFATIQSRLAILLGLRDEEIRRELQYGWEHGIRTTWLIDFIHFRALNATGESYQRDACHGFLLLIFGTILFPHSPNLIDGALAQVILQVVGGHSYVEVVLAKTIWSLDYDIPIEADRTPYRFMWADTTASLPERFLRVREHTWRSSILRDSHPFIGYARHGFYTHRMQTSQTQRAHFKGPCARSCKPSGRSEIDSTVLTAGVTSISYSCTRKDGRRSTTRHSRAGYSANADTFSNTIDASYTTSNTREYIYSAFRHPYWTSSTNSTDGVQLCGFRMFYRTRGDESGFIELYFASGAQDNCRSESGHSSNPCTDSKDVSFSAMVYAPTVHPISDSLPPPPAPTAVPLPPTAFLSADSAMHALPPLTMPMRPPIYTVPPPTVPPTFQGSLTGSTLDWFMTLKAGDVPTWTDLSHKFLDQYRFCAETPPTLLDLSMTEMREDLIEAGKKFDMGVKLGRIEGPSRKKDGETSKRQTTETSKKIKDAIVGIVNFGHQASQLILVDYTPCISSRHTPWLSQLLFSRHHRNSMLLLKFSKVEPRFRDLLNQLNGLLLLKFNRVVPFNLVNASSTCLFQLLHPTYFGNSSQSAPGHTLDTCWRLRDKIQEMINMKPPNVPVNPLPDHGSGSGPSVNMISITTIGEDDDLQEILIPFIIDYPPSEVAFASAPFVIEVPAREPYQDSRVPWDYGGKVANMEQEMSTMGITRSGRVYQGPEPADKGKAPAATFSAVPKAAPLPTKKVTDQEAEAFMKVIKAIEYKVVEQMGKSPAHISLLALLLSSEPHRDALLKVLTVAQIPKETTGSRRLLVQSSRIRFPLSRANFHLKMNVHMSCIRASKTTVRAFDGSKRVVNGEIDLLIDVGPCSFSVTFQILEIPNAFSLLLGRPWIHAAGAVPSSLHQKLKFFVEGKLITVNGEEDYAVYKETAVLYISIGEDQNLPFHSFDTIFVIRDYEEVGPSQADCMIGKIMGGTFDGPITESDDFSLDAVKAFLALPAIYAVTEETSSGVHISPAREDEELTNWTAVPLYLAMVADMFQSNLNHRYNNSNSSKTYLEKSLPVYFGEGLDKDGHVSEIEESLHRLENRQLTSVEPTEEIDIGTAEEPRTFRTGTGLQPTQRSRMIDFLIEYQEVFAWYYADMPGLDPSIVKHFLPLRIKEEVIKQVDAGFLEIQMAEEDKIKTTFITMWGTFCYKVMPFGLKNLRTTYQRAMVTLFHDMMHKEIEVYDDDLIAKSKEGEDHLVNLK</sequence>
<feature type="region of interest" description="Disordered" evidence="1">
    <location>
        <begin position="471"/>
        <end position="491"/>
    </location>
</feature>
<evidence type="ECO:0000313" key="3">
    <source>
        <dbReference type="Proteomes" id="UP000233551"/>
    </source>
</evidence>
<dbReference type="CDD" id="cd00303">
    <property type="entry name" value="retropepsin_like"/>
    <property type="match status" value="1"/>
</dbReference>
<dbReference type="PANTHER" id="PTHR32108">
    <property type="entry name" value="DNA-DIRECTED RNA POLYMERASE SUBUNIT ALPHA"/>
    <property type="match status" value="1"/>
</dbReference>
<name>A0A2I0LCS6_PUNGR</name>
<dbReference type="EMBL" id="PGOL01000047">
    <property type="protein sequence ID" value="PKI78481.1"/>
    <property type="molecule type" value="Genomic_DNA"/>
</dbReference>
<evidence type="ECO:0000313" key="2">
    <source>
        <dbReference type="EMBL" id="PKI78481.1"/>
    </source>
</evidence>
<dbReference type="Proteomes" id="UP000233551">
    <property type="component" value="Unassembled WGS sequence"/>
</dbReference>
<protein>
    <recommendedName>
        <fullName evidence="4">Reverse transcriptase domain-containing protein</fullName>
    </recommendedName>
</protein>
<gene>
    <name evidence="2" type="ORF">CRG98_001121</name>
</gene>
<evidence type="ECO:0008006" key="4">
    <source>
        <dbReference type="Google" id="ProtNLM"/>
    </source>
</evidence>
<comment type="caution">
    <text evidence="2">The sequence shown here is derived from an EMBL/GenBank/DDBJ whole genome shotgun (WGS) entry which is preliminary data.</text>
</comment>
<dbReference type="InterPro" id="IPR043502">
    <property type="entry name" value="DNA/RNA_pol_sf"/>
</dbReference>
<dbReference type="CDD" id="cd01647">
    <property type="entry name" value="RT_LTR"/>
    <property type="match status" value="1"/>
</dbReference>
<dbReference type="SUPFAM" id="SSF56672">
    <property type="entry name" value="DNA/RNA polymerases"/>
    <property type="match status" value="1"/>
</dbReference>
<dbReference type="InterPro" id="IPR043128">
    <property type="entry name" value="Rev_trsase/Diguanyl_cyclase"/>
</dbReference>
<reference evidence="2 3" key="1">
    <citation type="submission" date="2017-11" db="EMBL/GenBank/DDBJ databases">
        <title>De-novo sequencing of pomegranate (Punica granatum L.) genome.</title>
        <authorList>
            <person name="Akparov Z."/>
            <person name="Amiraslanov A."/>
            <person name="Hajiyeva S."/>
            <person name="Abbasov M."/>
            <person name="Kaur K."/>
            <person name="Hamwieh A."/>
            <person name="Solovyev V."/>
            <person name="Salamov A."/>
            <person name="Braich B."/>
            <person name="Kosarev P."/>
            <person name="Mahmoud A."/>
            <person name="Hajiyev E."/>
            <person name="Babayeva S."/>
            <person name="Izzatullayeva V."/>
            <person name="Mammadov A."/>
            <person name="Mammadov A."/>
            <person name="Sharifova S."/>
            <person name="Ojaghi J."/>
            <person name="Eynullazada K."/>
            <person name="Bayramov B."/>
            <person name="Abdulazimova A."/>
            <person name="Shahmuradov I."/>
        </authorList>
    </citation>
    <scope>NUCLEOTIDE SEQUENCE [LARGE SCALE GENOMIC DNA]</scope>
    <source>
        <strain evidence="3">cv. AG2017</strain>
        <tissue evidence="2">Leaf</tissue>
    </source>
</reference>
<proteinExistence type="predicted"/>
<dbReference type="AlphaFoldDB" id="A0A2I0LCS6"/>
<accession>A0A2I0LCS6</accession>
<organism evidence="2 3">
    <name type="scientific">Punica granatum</name>
    <name type="common">Pomegranate</name>
    <dbReference type="NCBI Taxonomy" id="22663"/>
    <lineage>
        <taxon>Eukaryota</taxon>
        <taxon>Viridiplantae</taxon>
        <taxon>Streptophyta</taxon>
        <taxon>Embryophyta</taxon>
        <taxon>Tracheophyta</taxon>
        <taxon>Spermatophyta</taxon>
        <taxon>Magnoliopsida</taxon>
        <taxon>eudicotyledons</taxon>
        <taxon>Gunneridae</taxon>
        <taxon>Pentapetalae</taxon>
        <taxon>rosids</taxon>
        <taxon>malvids</taxon>
        <taxon>Myrtales</taxon>
        <taxon>Lythraceae</taxon>
        <taxon>Punica</taxon>
    </lineage>
</organism>
<dbReference type="Gene3D" id="3.30.70.270">
    <property type="match status" value="1"/>
</dbReference>
<evidence type="ECO:0000256" key="1">
    <source>
        <dbReference type="SAM" id="MobiDB-lite"/>
    </source>
</evidence>
<dbReference type="Gene3D" id="3.10.10.10">
    <property type="entry name" value="HIV Type 1 Reverse Transcriptase, subunit A, domain 1"/>
    <property type="match status" value="1"/>
</dbReference>
<keyword evidence="3" id="KW-1185">Reference proteome</keyword>
<dbReference type="PANTHER" id="PTHR32108:SF9">
    <property type="entry name" value="REVERSE TRANSCRIPTASE RNASE H-LIKE DOMAIN-CONTAINING PROTEIN"/>
    <property type="match status" value="1"/>
</dbReference>